<comment type="caution">
    <text evidence="4">The sequence shown here is derived from an EMBL/GenBank/DDBJ whole genome shotgun (WGS) entry which is preliminary data.</text>
</comment>
<proteinExistence type="predicted"/>
<feature type="chain" id="PRO_5041400088" evidence="2">
    <location>
        <begin position="20"/>
        <end position="516"/>
    </location>
</feature>
<dbReference type="PROSITE" id="PS51257">
    <property type="entry name" value="PROKAR_LIPOPROTEIN"/>
    <property type="match status" value="1"/>
</dbReference>
<evidence type="ECO:0000256" key="1">
    <source>
        <dbReference type="ARBA" id="ARBA00022729"/>
    </source>
</evidence>
<dbReference type="GO" id="GO:0042597">
    <property type="term" value="C:periplasmic space"/>
    <property type="evidence" value="ECO:0007669"/>
    <property type="project" value="UniProtKB-ARBA"/>
</dbReference>
<dbReference type="InterPro" id="IPR000914">
    <property type="entry name" value="SBP_5_dom"/>
</dbReference>
<name>A0AA41PZK4_9ACTN</name>
<dbReference type="Gene3D" id="3.10.105.10">
    <property type="entry name" value="Dipeptide-binding Protein, Domain 3"/>
    <property type="match status" value="1"/>
</dbReference>
<evidence type="ECO:0000259" key="3">
    <source>
        <dbReference type="Pfam" id="PF00496"/>
    </source>
</evidence>
<evidence type="ECO:0000256" key="2">
    <source>
        <dbReference type="SAM" id="SignalP"/>
    </source>
</evidence>
<sequence>MRKNHMKKAAALAAAGALALGLSGCGDSDDGGSGAKGGDKSLTILAVSDARQFEPFHATYAAVTDLNRMLAVYDALFYTDNGTNKIVPHIGESLTTDDGGATWTLKIKSGVKFSDGTDYNAEAVKANWDMHAKKETGSYHIAAAASLTSEVVDPLTLRIKPLAPNANLDRLIALELTYIASPKSLAEDPKGEKPVGAGPFLLKQWDKGSQMVFEKNPTYWQGAGKPALDKLVIKVLPDIAQQLNTVKAGGADAFFTIDPEKTANAKKDGLALTPFTLDGGQMMAFNSTKPPFDDPRARQAVALALDPANLNETVFGGTAVPAKGIFNSKDRFFDASAVQPAPDKAAAQQLFDTLAAEGKPVKFTYLVPDNPASNKTAEYTMTALNGFKGVEVKLEKIDVKQYTNKLNIQRDYQAALYQVWASDPEPIMFKLLMSKSPENFMGYKNEVVDQALLAGRASADEAVRKTAYAQLQKALVTDFPVVAYQEAVTVIVAGPKVTGIVGVQDGGMLMDRVTKS</sequence>
<reference evidence="4" key="1">
    <citation type="submission" date="2022-01" db="EMBL/GenBank/DDBJ databases">
        <title>Genome-Based Taxonomic Classification of the Phylum Actinobacteria.</title>
        <authorList>
            <person name="Gao Y."/>
        </authorList>
    </citation>
    <scope>NUCLEOTIDE SEQUENCE</scope>
    <source>
        <strain evidence="4">KLBMP 8922</strain>
    </source>
</reference>
<gene>
    <name evidence="4" type="ORF">LZ495_15245</name>
</gene>
<dbReference type="InterPro" id="IPR030678">
    <property type="entry name" value="Peptide/Ni-bd"/>
</dbReference>
<dbReference type="GO" id="GO:1904680">
    <property type="term" value="F:peptide transmembrane transporter activity"/>
    <property type="evidence" value="ECO:0007669"/>
    <property type="project" value="TreeGrafter"/>
</dbReference>
<dbReference type="RefSeq" id="WP_235052731.1">
    <property type="nucleotide sequence ID" value="NZ_JAKFHA010000007.1"/>
</dbReference>
<accession>A0AA41PZK4</accession>
<dbReference type="Proteomes" id="UP001165378">
    <property type="component" value="Unassembled WGS sequence"/>
</dbReference>
<keyword evidence="5" id="KW-1185">Reference proteome</keyword>
<evidence type="ECO:0000313" key="4">
    <source>
        <dbReference type="EMBL" id="MCF2528566.1"/>
    </source>
</evidence>
<evidence type="ECO:0000313" key="5">
    <source>
        <dbReference type="Proteomes" id="UP001165378"/>
    </source>
</evidence>
<protein>
    <submittedName>
        <fullName evidence="4">ABC transporter substrate-binding protein</fullName>
    </submittedName>
</protein>
<dbReference type="SUPFAM" id="SSF53850">
    <property type="entry name" value="Periplasmic binding protein-like II"/>
    <property type="match status" value="1"/>
</dbReference>
<dbReference type="PANTHER" id="PTHR30290:SF38">
    <property type="entry name" value="D,D-DIPEPTIDE-BINDING PERIPLASMIC PROTEIN DDPA-RELATED"/>
    <property type="match status" value="1"/>
</dbReference>
<dbReference type="PANTHER" id="PTHR30290">
    <property type="entry name" value="PERIPLASMIC BINDING COMPONENT OF ABC TRANSPORTER"/>
    <property type="match status" value="1"/>
</dbReference>
<keyword evidence="1 2" id="KW-0732">Signal</keyword>
<dbReference type="InterPro" id="IPR039424">
    <property type="entry name" value="SBP_5"/>
</dbReference>
<dbReference type="GO" id="GO:0043190">
    <property type="term" value="C:ATP-binding cassette (ABC) transporter complex"/>
    <property type="evidence" value="ECO:0007669"/>
    <property type="project" value="InterPro"/>
</dbReference>
<dbReference type="AlphaFoldDB" id="A0AA41PZK4"/>
<organism evidence="4 5">
    <name type="scientific">Yinghuangia soli</name>
    <dbReference type="NCBI Taxonomy" id="2908204"/>
    <lineage>
        <taxon>Bacteria</taxon>
        <taxon>Bacillati</taxon>
        <taxon>Actinomycetota</taxon>
        <taxon>Actinomycetes</taxon>
        <taxon>Kitasatosporales</taxon>
        <taxon>Streptomycetaceae</taxon>
        <taxon>Yinghuangia</taxon>
    </lineage>
</organism>
<dbReference type="Gene3D" id="3.40.190.10">
    <property type="entry name" value="Periplasmic binding protein-like II"/>
    <property type="match status" value="1"/>
</dbReference>
<dbReference type="GO" id="GO:0015833">
    <property type="term" value="P:peptide transport"/>
    <property type="evidence" value="ECO:0007669"/>
    <property type="project" value="TreeGrafter"/>
</dbReference>
<feature type="signal peptide" evidence="2">
    <location>
        <begin position="1"/>
        <end position="19"/>
    </location>
</feature>
<dbReference type="PIRSF" id="PIRSF002741">
    <property type="entry name" value="MppA"/>
    <property type="match status" value="1"/>
</dbReference>
<dbReference type="Pfam" id="PF00496">
    <property type="entry name" value="SBP_bac_5"/>
    <property type="match status" value="1"/>
</dbReference>
<dbReference type="EMBL" id="JAKFHA010000007">
    <property type="protein sequence ID" value="MCF2528566.1"/>
    <property type="molecule type" value="Genomic_DNA"/>
</dbReference>
<feature type="domain" description="Solute-binding protein family 5" evidence="3">
    <location>
        <begin position="85"/>
        <end position="429"/>
    </location>
</feature>